<comment type="caution">
    <text evidence="1">The sequence shown here is derived from an EMBL/GenBank/DDBJ whole genome shotgun (WGS) entry which is preliminary data.</text>
</comment>
<sequence>MLSHFASEPILNISGGQHYALETTFKLIDTYGYTQSPEFLLSAKKLVMTEEQEEVTRKVKSLELAMKNLQGLGGYKSVSYKNLCMFSSVNLSLGFKIPKFEKESLPGLASEWFVDQDIVKWNSWDDMTNEFMQQFQYNID</sequence>
<dbReference type="AlphaFoldDB" id="A0A2G2WBH3"/>
<gene>
    <name evidence="1" type="ORF">CQW23_16626</name>
</gene>
<reference evidence="2" key="2">
    <citation type="journal article" date="2017" name="J. Anim. Genet.">
        <title>Multiple reference genome sequences of hot pepper reveal the massive evolution of plant disease resistance genes by retroduplication.</title>
        <authorList>
            <person name="Kim S."/>
            <person name="Park J."/>
            <person name="Yeom S.-I."/>
            <person name="Kim Y.-M."/>
            <person name="Seo E."/>
            <person name="Kim K.-T."/>
            <person name="Kim M.-S."/>
            <person name="Lee J.M."/>
            <person name="Cheong K."/>
            <person name="Shin H.-S."/>
            <person name="Kim S.-B."/>
            <person name="Han K."/>
            <person name="Lee J."/>
            <person name="Park M."/>
            <person name="Lee H.-A."/>
            <person name="Lee H.-Y."/>
            <person name="Lee Y."/>
            <person name="Oh S."/>
            <person name="Lee J.H."/>
            <person name="Choi E."/>
            <person name="Choi E."/>
            <person name="Lee S.E."/>
            <person name="Jeon J."/>
            <person name="Kim H."/>
            <person name="Choi G."/>
            <person name="Song H."/>
            <person name="Lee J."/>
            <person name="Lee S.-C."/>
            <person name="Kwon J.-K."/>
            <person name="Lee H.-Y."/>
            <person name="Koo N."/>
            <person name="Hong Y."/>
            <person name="Kim R.W."/>
            <person name="Kang W.-H."/>
            <person name="Huh J.H."/>
            <person name="Kang B.-C."/>
            <person name="Yang T.-J."/>
            <person name="Lee Y.-H."/>
            <person name="Bennetzen J.L."/>
            <person name="Choi D."/>
        </authorList>
    </citation>
    <scope>NUCLEOTIDE SEQUENCE [LARGE SCALE GENOMIC DNA]</scope>
    <source>
        <strain evidence="2">cv. PBC81</strain>
    </source>
</reference>
<dbReference type="Proteomes" id="UP000224567">
    <property type="component" value="Unassembled WGS sequence"/>
</dbReference>
<dbReference type="EMBL" id="MLFT02000007">
    <property type="protein sequence ID" value="PHT42601.1"/>
    <property type="molecule type" value="Genomic_DNA"/>
</dbReference>
<accession>A0A2G2WBH3</accession>
<organism evidence="1 2">
    <name type="scientific">Capsicum baccatum</name>
    <name type="common">Peruvian pepper</name>
    <dbReference type="NCBI Taxonomy" id="33114"/>
    <lineage>
        <taxon>Eukaryota</taxon>
        <taxon>Viridiplantae</taxon>
        <taxon>Streptophyta</taxon>
        <taxon>Embryophyta</taxon>
        <taxon>Tracheophyta</taxon>
        <taxon>Spermatophyta</taxon>
        <taxon>Magnoliopsida</taxon>
        <taxon>eudicotyledons</taxon>
        <taxon>Gunneridae</taxon>
        <taxon>Pentapetalae</taxon>
        <taxon>asterids</taxon>
        <taxon>lamiids</taxon>
        <taxon>Solanales</taxon>
        <taxon>Solanaceae</taxon>
        <taxon>Solanoideae</taxon>
        <taxon>Capsiceae</taxon>
        <taxon>Capsicum</taxon>
    </lineage>
</organism>
<proteinExistence type="predicted"/>
<evidence type="ECO:0000313" key="1">
    <source>
        <dbReference type="EMBL" id="PHT42601.1"/>
    </source>
</evidence>
<name>A0A2G2WBH3_CAPBA</name>
<keyword evidence="2" id="KW-1185">Reference proteome</keyword>
<dbReference type="OrthoDB" id="1432691at2759"/>
<reference evidence="1 2" key="1">
    <citation type="journal article" date="2017" name="Genome Biol.">
        <title>New reference genome sequences of hot pepper reveal the massive evolution of plant disease-resistance genes by retroduplication.</title>
        <authorList>
            <person name="Kim S."/>
            <person name="Park J."/>
            <person name="Yeom S.I."/>
            <person name="Kim Y.M."/>
            <person name="Seo E."/>
            <person name="Kim K.T."/>
            <person name="Kim M.S."/>
            <person name="Lee J.M."/>
            <person name="Cheong K."/>
            <person name="Shin H.S."/>
            <person name="Kim S.B."/>
            <person name="Han K."/>
            <person name="Lee J."/>
            <person name="Park M."/>
            <person name="Lee H.A."/>
            <person name="Lee H.Y."/>
            <person name="Lee Y."/>
            <person name="Oh S."/>
            <person name="Lee J.H."/>
            <person name="Choi E."/>
            <person name="Choi E."/>
            <person name="Lee S.E."/>
            <person name="Jeon J."/>
            <person name="Kim H."/>
            <person name="Choi G."/>
            <person name="Song H."/>
            <person name="Lee J."/>
            <person name="Lee S.C."/>
            <person name="Kwon J.K."/>
            <person name="Lee H.Y."/>
            <person name="Koo N."/>
            <person name="Hong Y."/>
            <person name="Kim R.W."/>
            <person name="Kang W.H."/>
            <person name="Huh J.H."/>
            <person name="Kang B.C."/>
            <person name="Yang T.J."/>
            <person name="Lee Y.H."/>
            <person name="Bennetzen J.L."/>
            <person name="Choi D."/>
        </authorList>
    </citation>
    <scope>NUCLEOTIDE SEQUENCE [LARGE SCALE GENOMIC DNA]</scope>
    <source>
        <strain evidence="2">cv. PBC81</strain>
    </source>
</reference>
<protein>
    <submittedName>
        <fullName evidence="1">Uncharacterized protein</fullName>
    </submittedName>
</protein>
<evidence type="ECO:0000313" key="2">
    <source>
        <dbReference type="Proteomes" id="UP000224567"/>
    </source>
</evidence>